<evidence type="ECO:0000256" key="14">
    <source>
        <dbReference type="SAM" id="MobiDB-lite"/>
    </source>
</evidence>
<evidence type="ECO:0000313" key="17">
    <source>
        <dbReference type="Proteomes" id="UP000653454"/>
    </source>
</evidence>
<dbReference type="InterPro" id="IPR004843">
    <property type="entry name" value="Calcineurin-like_PHP"/>
</dbReference>
<organism evidence="16 17">
    <name type="scientific">Plutella xylostella</name>
    <name type="common">Diamondback moth</name>
    <name type="synonym">Plutella maculipennis</name>
    <dbReference type="NCBI Taxonomy" id="51655"/>
    <lineage>
        <taxon>Eukaryota</taxon>
        <taxon>Metazoa</taxon>
        <taxon>Ecdysozoa</taxon>
        <taxon>Arthropoda</taxon>
        <taxon>Hexapoda</taxon>
        <taxon>Insecta</taxon>
        <taxon>Pterygota</taxon>
        <taxon>Neoptera</taxon>
        <taxon>Endopterygota</taxon>
        <taxon>Lepidoptera</taxon>
        <taxon>Glossata</taxon>
        <taxon>Ditrysia</taxon>
        <taxon>Yponomeutoidea</taxon>
        <taxon>Plutellidae</taxon>
        <taxon>Plutella</taxon>
    </lineage>
</organism>
<dbReference type="FunFam" id="3.60.21.10:FF:000035">
    <property type="entry name" value="Lariat debranching enzyme"/>
    <property type="match status" value="1"/>
</dbReference>
<evidence type="ECO:0000256" key="7">
    <source>
        <dbReference type="ARBA" id="ARBA00022723"/>
    </source>
</evidence>
<sequence length="616" mass="67624">MRIAIEGCAHGELEKIYKCIEVLQRKRDFKLDLLICCGDFQAVRNNDDLRAMAVPEKYQDICSFYKYYSGQRRAPVLTLFIGGNHEASNYLQELPYGGWVAPNIYYMGRSGVVQFGNLRIGGLSGIYKGHDYHHGLHETPPYHRSSIRSVYHIRSLDVFRLSQLKEKVHVMLSHDWPNGITNYGNKHALIRKKPFFRQDIQNNRLGSTPAMELLRQLKPNYWFSAHLHVKFTALVRHADQSETKFLALDKCLMRRLHLQILNLPQEFDGDKRLKYDAEWLAILKNTNHLLCVRNTNHYMPGPGGNERFNFTPTEEEKALVTNLMVNYTGCEAMHIDEDSFARTAPIYMPDNRAPAGGVAQGPVANPQTMNLCEVLGIDDPVQVIMARSGREMTPASIALHRNYVATLNSYTPGLGQGAGPSVGSSTPSRYRMSLSLPPPITPSEVDQIIVDTAGAGLLPTGIDFGPVYVPPIIGLPYTQTSASMASETEMETESAAEPGDEAAGLMPPPPAPGPSAPSTPIAPADHAENSDEMMATDSEAMDTDNDTPAAAAIDNTNTVNVATPENASPGPASDCSTPVSSGKKTFKRRNQAMYTPDDGAGTSASDDEGISPCKKT</sequence>
<feature type="compositionally biased region" description="Polar residues" evidence="14">
    <location>
        <begin position="574"/>
        <end position="583"/>
    </location>
</feature>
<proteinExistence type="inferred from homology"/>
<keyword evidence="9" id="KW-0862">Zinc</keyword>
<evidence type="ECO:0000256" key="1">
    <source>
        <dbReference type="ARBA" id="ARBA00001936"/>
    </source>
</evidence>
<keyword evidence="17" id="KW-1185">Reference proteome</keyword>
<dbReference type="Gene3D" id="3.60.21.10">
    <property type="match status" value="1"/>
</dbReference>
<gene>
    <name evidence="16" type="ORF">PLXY2_LOCUS14892</name>
</gene>
<evidence type="ECO:0000256" key="11">
    <source>
        <dbReference type="ARBA" id="ARBA00023211"/>
    </source>
</evidence>
<evidence type="ECO:0000259" key="15">
    <source>
        <dbReference type="SMART" id="SM01124"/>
    </source>
</evidence>
<comment type="function">
    <text evidence="13">Cleaves the 2'-5' phosphodiester linkage at the branch point of lariat intron pre-mRNAs after splicing and converts them into linear molecules that are subsequently degraded. It thereby facilitates ribonucleotide turnover.</text>
</comment>
<evidence type="ECO:0000256" key="10">
    <source>
        <dbReference type="ARBA" id="ARBA00023004"/>
    </source>
</evidence>
<dbReference type="CDD" id="cd00844">
    <property type="entry name" value="MPP_Dbr1_N"/>
    <property type="match status" value="1"/>
</dbReference>
<dbReference type="InterPro" id="IPR007708">
    <property type="entry name" value="DBR1_C"/>
</dbReference>
<evidence type="ECO:0000256" key="12">
    <source>
        <dbReference type="ARBA" id="ARBA00023242"/>
    </source>
</evidence>
<dbReference type="PANTHER" id="PTHR12849:SF0">
    <property type="entry name" value="LARIAT DEBRANCHING ENZYME"/>
    <property type="match status" value="1"/>
</dbReference>
<comment type="caution">
    <text evidence="16">The sequence shown here is derived from an EMBL/GenBank/DDBJ whole genome shotgun (WGS) entry which is preliminary data.</text>
</comment>
<evidence type="ECO:0000313" key="16">
    <source>
        <dbReference type="EMBL" id="CAG9136642.1"/>
    </source>
</evidence>
<feature type="region of interest" description="Disordered" evidence="14">
    <location>
        <begin position="538"/>
        <end position="616"/>
    </location>
</feature>
<feature type="compositionally biased region" description="Acidic residues" evidence="14">
    <location>
        <begin position="488"/>
        <end position="500"/>
    </location>
</feature>
<evidence type="ECO:0000256" key="9">
    <source>
        <dbReference type="ARBA" id="ARBA00022833"/>
    </source>
</evidence>
<feature type="compositionally biased region" description="Pro residues" evidence="14">
    <location>
        <begin position="506"/>
        <end position="517"/>
    </location>
</feature>
<dbReference type="GO" id="GO:0008419">
    <property type="term" value="F:RNA lariat debranching enzyme activity"/>
    <property type="evidence" value="ECO:0007669"/>
    <property type="project" value="TreeGrafter"/>
</dbReference>
<keyword evidence="8" id="KW-0378">Hydrolase</keyword>
<dbReference type="InterPro" id="IPR029052">
    <property type="entry name" value="Metallo-depent_PP-like"/>
</dbReference>
<dbReference type="SMART" id="SM01124">
    <property type="entry name" value="DBR1"/>
    <property type="match status" value="1"/>
</dbReference>
<evidence type="ECO:0000256" key="5">
    <source>
        <dbReference type="ARBA" id="ARBA00006045"/>
    </source>
</evidence>
<dbReference type="InterPro" id="IPR041816">
    <property type="entry name" value="Dbr1_N"/>
</dbReference>
<comment type="cofactor">
    <cofactor evidence="3">
        <name>Fe(2+)</name>
        <dbReference type="ChEBI" id="CHEBI:29033"/>
    </cofactor>
</comment>
<dbReference type="EMBL" id="CAJHNJ030000152">
    <property type="protein sequence ID" value="CAG9136642.1"/>
    <property type="molecule type" value="Genomic_DNA"/>
</dbReference>
<feature type="region of interest" description="Disordered" evidence="14">
    <location>
        <begin position="483"/>
        <end position="526"/>
    </location>
</feature>
<dbReference type="Pfam" id="PF00149">
    <property type="entry name" value="Metallophos"/>
    <property type="match status" value="1"/>
</dbReference>
<feature type="compositionally biased region" description="Polar residues" evidence="14">
    <location>
        <begin position="554"/>
        <end position="566"/>
    </location>
</feature>
<dbReference type="Pfam" id="PF05011">
    <property type="entry name" value="DBR1"/>
    <property type="match status" value="1"/>
</dbReference>
<dbReference type="AlphaFoldDB" id="A0A8S4GCS1"/>
<dbReference type="PANTHER" id="PTHR12849">
    <property type="entry name" value="RNA LARIAT DEBRANCHING ENZYME"/>
    <property type="match status" value="1"/>
</dbReference>
<evidence type="ECO:0000256" key="2">
    <source>
        <dbReference type="ARBA" id="ARBA00001947"/>
    </source>
</evidence>
<accession>A0A8S4GCS1</accession>
<keyword evidence="12" id="KW-0539">Nucleus</keyword>
<dbReference type="Proteomes" id="UP000653454">
    <property type="component" value="Unassembled WGS sequence"/>
</dbReference>
<feature type="domain" description="Lariat debranching enzyme C-terminal" evidence="15">
    <location>
        <begin position="235"/>
        <end position="381"/>
    </location>
</feature>
<comment type="similarity">
    <text evidence="5">Belongs to the lariat debranching enzyme family.</text>
</comment>
<comment type="subcellular location">
    <subcellularLocation>
        <location evidence="4">Nucleus</location>
    </subcellularLocation>
</comment>
<dbReference type="GO" id="GO:0046872">
    <property type="term" value="F:metal ion binding"/>
    <property type="evidence" value="ECO:0007669"/>
    <property type="project" value="UniProtKB-KW"/>
</dbReference>
<dbReference type="SUPFAM" id="SSF56300">
    <property type="entry name" value="Metallo-dependent phosphatases"/>
    <property type="match status" value="1"/>
</dbReference>
<keyword evidence="10" id="KW-0408">Iron</keyword>
<reference evidence="16" key="1">
    <citation type="submission" date="2020-11" db="EMBL/GenBank/DDBJ databases">
        <authorList>
            <person name="Whiteford S."/>
        </authorList>
    </citation>
    <scope>NUCLEOTIDE SEQUENCE</scope>
</reference>
<evidence type="ECO:0000256" key="8">
    <source>
        <dbReference type="ARBA" id="ARBA00022801"/>
    </source>
</evidence>
<evidence type="ECO:0000256" key="13">
    <source>
        <dbReference type="ARBA" id="ARBA00058627"/>
    </source>
</evidence>
<protein>
    <submittedName>
        <fullName evidence="16">(diamondback moth) hypothetical protein</fullName>
    </submittedName>
</protein>
<keyword evidence="7" id="KW-0479">Metal-binding</keyword>
<keyword evidence="11" id="KW-0464">Manganese</keyword>
<comment type="cofactor">
    <cofactor evidence="2">
        <name>Zn(2+)</name>
        <dbReference type="ChEBI" id="CHEBI:29105"/>
    </cofactor>
</comment>
<comment type="cofactor">
    <cofactor evidence="1">
        <name>Mn(2+)</name>
        <dbReference type="ChEBI" id="CHEBI:29035"/>
    </cofactor>
</comment>
<dbReference type="GO" id="GO:0000398">
    <property type="term" value="P:mRNA splicing, via spliceosome"/>
    <property type="evidence" value="ECO:0007669"/>
    <property type="project" value="TreeGrafter"/>
</dbReference>
<keyword evidence="6" id="KW-0507">mRNA processing</keyword>
<name>A0A8S4GCS1_PLUXY</name>
<dbReference type="GO" id="GO:0005634">
    <property type="term" value="C:nucleus"/>
    <property type="evidence" value="ECO:0007669"/>
    <property type="project" value="UniProtKB-SubCell"/>
</dbReference>
<evidence type="ECO:0000256" key="6">
    <source>
        <dbReference type="ARBA" id="ARBA00022664"/>
    </source>
</evidence>
<evidence type="ECO:0000256" key="4">
    <source>
        <dbReference type="ARBA" id="ARBA00004123"/>
    </source>
</evidence>
<evidence type="ECO:0000256" key="3">
    <source>
        <dbReference type="ARBA" id="ARBA00001954"/>
    </source>
</evidence>